<feature type="transmembrane region" description="Helical" evidence="1">
    <location>
        <begin position="26"/>
        <end position="47"/>
    </location>
</feature>
<comment type="caution">
    <text evidence="2">The sequence shown here is derived from an EMBL/GenBank/DDBJ whole genome shotgun (WGS) entry which is preliminary data.</text>
</comment>
<sequence>MLTLVSYFHSNVLTGLFKHNEIKCNILLLLYIPCTGYHALPLVIPLIKLSSFRHLICDLSLR</sequence>
<proteinExistence type="predicted"/>
<keyword evidence="3" id="KW-1185">Reference proteome</keyword>
<accession>A0A922I8E9</accession>
<gene>
    <name evidence="2" type="ORF">DERF_006187</name>
</gene>
<keyword evidence="1" id="KW-1133">Transmembrane helix</keyword>
<evidence type="ECO:0000313" key="3">
    <source>
        <dbReference type="Proteomes" id="UP000790347"/>
    </source>
</evidence>
<reference evidence="2" key="1">
    <citation type="submission" date="2013-05" db="EMBL/GenBank/DDBJ databases">
        <authorList>
            <person name="Yim A.K.Y."/>
            <person name="Chan T.F."/>
            <person name="Ji K.M."/>
            <person name="Liu X.Y."/>
            <person name="Zhou J.W."/>
            <person name="Li R.Q."/>
            <person name="Yang K.Y."/>
            <person name="Li J."/>
            <person name="Li M."/>
            <person name="Law P.T.W."/>
            <person name="Wu Y.L."/>
            <person name="Cai Z.L."/>
            <person name="Qin H."/>
            <person name="Bao Y."/>
            <person name="Leung R.K.K."/>
            <person name="Ng P.K.S."/>
            <person name="Zou J."/>
            <person name="Zhong X.J."/>
            <person name="Ran P.X."/>
            <person name="Zhong N.S."/>
            <person name="Liu Z.G."/>
            <person name="Tsui S.K.W."/>
        </authorList>
    </citation>
    <scope>NUCLEOTIDE SEQUENCE</scope>
    <source>
        <strain evidence="2">Derf</strain>
        <tissue evidence="2">Whole organism</tissue>
    </source>
</reference>
<dbReference type="EMBL" id="ASGP02000002">
    <property type="protein sequence ID" value="KAH9522621.1"/>
    <property type="molecule type" value="Genomic_DNA"/>
</dbReference>
<keyword evidence="1" id="KW-0812">Transmembrane</keyword>
<evidence type="ECO:0000313" key="2">
    <source>
        <dbReference type="EMBL" id="KAH9522621.1"/>
    </source>
</evidence>
<dbReference type="Proteomes" id="UP000790347">
    <property type="component" value="Unassembled WGS sequence"/>
</dbReference>
<evidence type="ECO:0000256" key="1">
    <source>
        <dbReference type="SAM" id="Phobius"/>
    </source>
</evidence>
<name>A0A922I8E9_DERFA</name>
<reference evidence="2" key="2">
    <citation type="journal article" date="2022" name="Res Sq">
        <title>Comparative Genomics Reveals Insights into the Divergent Evolution of Astigmatic Mites and Household Pest Adaptations.</title>
        <authorList>
            <person name="Xiong Q."/>
            <person name="Wan A.T.-Y."/>
            <person name="Liu X.-Y."/>
            <person name="Fung C.S.-H."/>
            <person name="Xiao X."/>
            <person name="Malainual N."/>
            <person name="Hou J."/>
            <person name="Wang L."/>
            <person name="Wang M."/>
            <person name="Yang K."/>
            <person name="Cui Y."/>
            <person name="Leung E."/>
            <person name="Nong W."/>
            <person name="Shin S.-K."/>
            <person name="Au S."/>
            <person name="Jeong K.Y."/>
            <person name="Chew F.T."/>
            <person name="Hui J."/>
            <person name="Leung T.F."/>
            <person name="Tungtrongchitr A."/>
            <person name="Zhong N."/>
            <person name="Liu Z."/>
            <person name="Tsui S."/>
        </authorList>
    </citation>
    <scope>NUCLEOTIDE SEQUENCE</scope>
    <source>
        <strain evidence="2">Derf</strain>
        <tissue evidence="2">Whole organism</tissue>
    </source>
</reference>
<keyword evidence="1" id="KW-0472">Membrane</keyword>
<protein>
    <submittedName>
        <fullName evidence="2">Uncharacterized protein</fullName>
    </submittedName>
</protein>
<organism evidence="2 3">
    <name type="scientific">Dermatophagoides farinae</name>
    <name type="common">American house dust mite</name>
    <dbReference type="NCBI Taxonomy" id="6954"/>
    <lineage>
        <taxon>Eukaryota</taxon>
        <taxon>Metazoa</taxon>
        <taxon>Ecdysozoa</taxon>
        <taxon>Arthropoda</taxon>
        <taxon>Chelicerata</taxon>
        <taxon>Arachnida</taxon>
        <taxon>Acari</taxon>
        <taxon>Acariformes</taxon>
        <taxon>Sarcoptiformes</taxon>
        <taxon>Astigmata</taxon>
        <taxon>Psoroptidia</taxon>
        <taxon>Analgoidea</taxon>
        <taxon>Pyroglyphidae</taxon>
        <taxon>Dermatophagoidinae</taxon>
        <taxon>Dermatophagoides</taxon>
    </lineage>
</organism>
<dbReference type="AlphaFoldDB" id="A0A922I8E9"/>